<dbReference type="STRING" id="760011.Spico_1555"/>
<accession>F4GJL0</accession>
<dbReference type="AlphaFoldDB" id="F4GJL0"/>
<dbReference type="eggNOG" id="COG2055">
    <property type="taxonomic scope" value="Bacteria"/>
</dbReference>
<dbReference type="PANTHER" id="PTHR11091">
    <property type="entry name" value="OXIDOREDUCTASE-RELATED"/>
    <property type="match status" value="1"/>
</dbReference>
<reference evidence="4" key="1">
    <citation type="submission" date="2011-04" db="EMBL/GenBank/DDBJ databases">
        <title>The complete genome of Spirochaeta coccoides DSM 17374.</title>
        <authorList>
            <person name="Lucas S."/>
            <person name="Copeland A."/>
            <person name="Lapidus A."/>
            <person name="Bruce D."/>
            <person name="Goodwin L."/>
            <person name="Pitluck S."/>
            <person name="Peters L."/>
            <person name="Kyrpides N."/>
            <person name="Mavromatis K."/>
            <person name="Pagani I."/>
            <person name="Ivanova N."/>
            <person name="Ovchinnikova G."/>
            <person name="Lu M."/>
            <person name="Detter J.C."/>
            <person name="Tapia R."/>
            <person name="Han C."/>
            <person name="Land M."/>
            <person name="Hauser L."/>
            <person name="Markowitz V."/>
            <person name="Cheng J.-F."/>
            <person name="Hugenholtz P."/>
            <person name="Woyke T."/>
            <person name="Wu D."/>
            <person name="Spring S."/>
            <person name="Schroeder M."/>
            <person name="Brambilla E."/>
            <person name="Klenk H.-P."/>
            <person name="Eisen J.A."/>
        </authorList>
    </citation>
    <scope>NUCLEOTIDE SEQUENCE [LARGE SCALE GENOMIC DNA]</scope>
    <source>
        <strain evidence="4">ATCC BAA-1237 / DSM 17374 / SPN1</strain>
    </source>
</reference>
<keyword evidence="2 3" id="KW-0560">Oxidoreductase</keyword>
<dbReference type="EC" id="1.1.1.37" evidence="3"/>
<dbReference type="InterPro" id="IPR043143">
    <property type="entry name" value="Mal/L-sulf/L-lact_DH-like_NADP"/>
</dbReference>
<dbReference type="SUPFAM" id="SSF89733">
    <property type="entry name" value="L-sulfolactate dehydrogenase-like"/>
    <property type="match status" value="1"/>
</dbReference>
<dbReference type="HOGENOM" id="CLU_040452_3_1_12"/>
<dbReference type="InterPro" id="IPR003767">
    <property type="entry name" value="Malate/L-lactate_DH-like"/>
</dbReference>
<dbReference type="InterPro" id="IPR036111">
    <property type="entry name" value="Mal/L-sulfo/L-lacto_DH-like_sf"/>
</dbReference>
<dbReference type="Pfam" id="PF02615">
    <property type="entry name" value="Ldh_2"/>
    <property type="match status" value="1"/>
</dbReference>
<dbReference type="Gene3D" id="1.10.1530.10">
    <property type="match status" value="1"/>
</dbReference>
<name>F4GJL0_PARC1</name>
<evidence type="ECO:0000256" key="1">
    <source>
        <dbReference type="ARBA" id="ARBA00006056"/>
    </source>
</evidence>
<dbReference type="Proteomes" id="UP000007939">
    <property type="component" value="Chromosome"/>
</dbReference>
<dbReference type="EMBL" id="CP002659">
    <property type="protein sequence ID" value="AEC02757.1"/>
    <property type="molecule type" value="Genomic_DNA"/>
</dbReference>
<comment type="similarity">
    <text evidence="1">Belongs to the LDH2/MDH2 oxidoreductase family.</text>
</comment>
<keyword evidence="4" id="KW-1185">Reference proteome</keyword>
<dbReference type="GO" id="GO:0030060">
    <property type="term" value="F:L-malate dehydrogenase (NAD+) activity"/>
    <property type="evidence" value="ECO:0007669"/>
    <property type="project" value="UniProtKB-EC"/>
</dbReference>
<dbReference type="RefSeq" id="WP_013740151.1">
    <property type="nucleotide sequence ID" value="NC_015436.1"/>
</dbReference>
<reference evidence="3 4" key="2">
    <citation type="journal article" date="2012" name="Stand. Genomic Sci.">
        <title>Complete genome sequence of the termite hindgut bacterium Spirochaeta coccoides type strain (SPN1(T)), reclassification in the genus Sphaerochaeta as Sphaerochaeta coccoides comb. nov. and emendations of the family Spirochaetaceae and the genus Sphaerochaeta.</title>
        <authorList>
            <person name="Abt B."/>
            <person name="Han C."/>
            <person name="Scheuner C."/>
            <person name="Lu M."/>
            <person name="Lapidus A."/>
            <person name="Nolan M."/>
            <person name="Lucas S."/>
            <person name="Hammon N."/>
            <person name="Deshpande S."/>
            <person name="Cheng J.F."/>
            <person name="Tapia R."/>
            <person name="Goodwin L.A."/>
            <person name="Pitluck S."/>
            <person name="Liolios K."/>
            <person name="Pagani I."/>
            <person name="Ivanova N."/>
            <person name="Mavromatis K."/>
            <person name="Mikhailova N."/>
            <person name="Huntemann M."/>
            <person name="Pati A."/>
            <person name="Chen A."/>
            <person name="Palaniappan K."/>
            <person name="Land M."/>
            <person name="Hauser L."/>
            <person name="Brambilla E.M."/>
            <person name="Rohde M."/>
            <person name="Spring S."/>
            <person name="Gronow S."/>
            <person name="Goker M."/>
            <person name="Woyke T."/>
            <person name="Bristow J."/>
            <person name="Eisen J.A."/>
            <person name="Markowitz V."/>
            <person name="Hugenholtz P."/>
            <person name="Kyrpides N.C."/>
            <person name="Klenk H.P."/>
            <person name="Detter J.C."/>
        </authorList>
    </citation>
    <scope>NUCLEOTIDE SEQUENCE [LARGE SCALE GENOMIC DNA]</scope>
    <source>
        <strain evidence="4">ATCC BAA-1237 / DSM 17374 / SPN1</strain>
    </source>
</reference>
<dbReference type="PANTHER" id="PTHR11091:SF0">
    <property type="entry name" value="MALATE DEHYDROGENASE"/>
    <property type="match status" value="1"/>
</dbReference>
<protein>
    <submittedName>
        <fullName evidence="3">Malate dehydrogenase (NAD)</fullName>
        <ecNumber evidence="3">1.1.1.37</ecNumber>
    </submittedName>
</protein>
<dbReference type="Gene3D" id="3.30.1370.60">
    <property type="entry name" value="Hypothetical oxidoreductase yiak, domain 2"/>
    <property type="match status" value="1"/>
</dbReference>
<dbReference type="KEGG" id="scc:Spico_1555"/>
<evidence type="ECO:0000313" key="4">
    <source>
        <dbReference type="Proteomes" id="UP000007939"/>
    </source>
</evidence>
<gene>
    <name evidence="3" type="ordered locus">Spico_1555</name>
</gene>
<proteinExistence type="inferred from homology"/>
<dbReference type="InterPro" id="IPR043144">
    <property type="entry name" value="Mal/L-sulf/L-lact_DH-like_ah"/>
</dbReference>
<evidence type="ECO:0000256" key="2">
    <source>
        <dbReference type="ARBA" id="ARBA00023002"/>
    </source>
</evidence>
<dbReference type="OrthoDB" id="9769447at2"/>
<organism evidence="3 4">
    <name type="scientific">Parasphaerochaeta coccoides (strain ATCC BAA-1237 / DSM 17374 / SPN1)</name>
    <name type="common">Sphaerochaeta coccoides</name>
    <dbReference type="NCBI Taxonomy" id="760011"/>
    <lineage>
        <taxon>Bacteria</taxon>
        <taxon>Pseudomonadati</taxon>
        <taxon>Spirochaetota</taxon>
        <taxon>Spirochaetia</taxon>
        <taxon>Spirochaetales</taxon>
        <taxon>Sphaerochaetaceae</taxon>
        <taxon>Parasphaerochaeta</taxon>
    </lineage>
</organism>
<sequence>MDTKKSYADAYKDCAWVDFASLEAFMEDALVHSGIPQADAKVIGNVLIESDKRGIDSHGIGRLKPIYIDRIDEGIMNPVTTIDVIKDEKTAAVLDANNGMGHVAGVKAMQMAIDKAKEYGMGMVVVRNSNHYGIAGYFVTMATEEGMIGVTGTNARPSIAPTFGVENMLGTNPLTWGLPTDEEFPFVLDCATSVSQRGKIEVYGRAGKELPPGWVIGEDGSTRTDTAQVLKDLTTGHAALTPLGGIGEQGGGYKGYGYATVVEILSAALADGAWMKQLNGTDDKGNHIPYPLGHFFIAIDPAFFMGREVFKKIAGTICRELRDSRKAPGNDRIYTAGEKEWEAWQYRKEHGCPVPPSLQKTMITLRDRFKLDYHWDFEKN</sequence>
<evidence type="ECO:0000313" key="3">
    <source>
        <dbReference type="EMBL" id="AEC02757.1"/>
    </source>
</evidence>